<dbReference type="EMBL" id="VJZC01000346">
    <property type="protein sequence ID" value="MPY61874.1"/>
    <property type="molecule type" value="Genomic_DNA"/>
</dbReference>
<dbReference type="InterPro" id="IPR025349">
    <property type="entry name" value="DUF4253"/>
</dbReference>
<sequence length="268" mass="29723">MSDITVGAGDTVPPEEVTAAVSPDGVRAMGFLVPRTQAFAVWKLWRERHAAGSGWYPVLSSVNPQRLVWNPPDAVPKGGREAVVSAVARDPDEVIAEIMAAFLVDTLDKSADQEAMDEWIAELTPQRLAKSLAGPLSAPRPADPWQGYLGFDPEFWFCLVEARHGYELPVLLPGLPDAPNWWVDEVQRGLEPSDHLAFLRSWHERFGADPYYMDGSNMRLAVDRPPLTPEAAAQAAVERFSYCEDNAPDLPVLGDGEIRSTVWTFWWD</sequence>
<comment type="caution">
    <text evidence="2">The sequence shown here is derived from an EMBL/GenBank/DDBJ whole genome shotgun (WGS) entry which is preliminary data.</text>
</comment>
<organism evidence="2 3">
    <name type="scientific">Streptomyces spongiae</name>
    <dbReference type="NCBI Taxonomy" id="565072"/>
    <lineage>
        <taxon>Bacteria</taxon>
        <taxon>Bacillati</taxon>
        <taxon>Actinomycetota</taxon>
        <taxon>Actinomycetes</taxon>
        <taxon>Kitasatosporales</taxon>
        <taxon>Streptomycetaceae</taxon>
        <taxon>Streptomyces</taxon>
    </lineage>
</organism>
<gene>
    <name evidence="2" type="ORF">FNH08_33445</name>
</gene>
<keyword evidence="3" id="KW-1185">Reference proteome</keyword>
<evidence type="ECO:0000259" key="1">
    <source>
        <dbReference type="Pfam" id="PF14062"/>
    </source>
</evidence>
<evidence type="ECO:0000313" key="3">
    <source>
        <dbReference type="Proteomes" id="UP000400924"/>
    </source>
</evidence>
<evidence type="ECO:0000313" key="2">
    <source>
        <dbReference type="EMBL" id="MPY61874.1"/>
    </source>
</evidence>
<dbReference type="Proteomes" id="UP000400924">
    <property type="component" value="Unassembled WGS sequence"/>
</dbReference>
<proteinExistence type="predicted"/>
<name>A0A5N8XR42_9ACTN</name>
<dbReference type="Pfam" id="PF14062">
    <property type="entry name" value="DUF4253"/>
    <property type="match status" value="1"/>
</dbReference>
<feature type="domain" description="DUF4253" evidence="1">
    <location>
        <begin position="159"/>
        <end position="268"/>
    </location>
</feature>
<dbReference type="AlphaFoldDB" id="A0A5N8XR42"/>
<dbReference type="RefSeq" id="WP_152775271.1">
    <property type="nucleotide sequence ID" value="NZ_VJZC01000346.1"/>
</dbReference>
<accession>A0A5N8XR42</accession>
<dbReference type="OrthoDB" id="7839592at2"/>
<protein>
    <submittedName>
        <fullName evidence="2">DUF4253 domain-containing protein</fullName>
    </submittedName>
</protein>
<reference evidence="2 3" key="1">
    <citation type="submission" date="2019-07" db="EMBL/GenBank/DDBJ databases">
        <title>New species of Amycolatopsis and Streptomyces.</title>
        <authorList>
            <person name="Duangmal K."/>
            <person name="Teo W.F.A."/>
            <person name="Lipun K."/>
        </authorList>
    </citation>
    <scope>NUCLEOTIDE SEQUENCE [LARGE SCALE GENOMIC DNA]</scope>
    <source>
        <strain evidence="2 3">NBRC 106415</strain>
    </source>
</reference>